<dbReference type="Proteomes" id="UP001177023">
    <property type="component" value="Unassembled WGS sequence"/>
</dbReference>
<accession>A0AA36CVC2</accession>
<evidence type="ECO:0000313" key="3">
    <source>
        <dbReference type="Proteomes" id="UP001177023"/>
    </source>
</evidence>
<organism evidence="2 3">
    <name type="scientific">Mesorhabditis spiculigera</name>
    <dbReference type="NCBI Taxonomy" id="96644"/>
    <lineage>
        <taxon>Eukaryota</taxon>
        <taxon>Metazoa</taxon>
        <taxon>Ecdysozoa</taxon>
        <taxon>Nematoda</taxon>
        <taxon>Chromadorea</taxon>
        <taxon>Rhabditida</taxon>
        <taxon>Rhabditina</taxon>
        <taxon>Rhabditomorpha</taxon>
        <taxon>Rhabditoidea</taxon>
        <taxon>Rhabditidae</taxon>
        <taxon>Mesorhabditinae</taxon>
        <taxon>Mesorhabditis</taxon>
    </lineage>
</organism>
<sequence length="428" mass="45870">MTLTNLRLAAQQKKANRRRAVPAFSPARLPWAQIIAGYKAANKPVPPVSSVELPTINAPQLAITWPYELPNPRADLRLNDHLCAPTPAHVVDTVGLPLDMKLISALPHLRQPLLAICAPPAPPVLKGGADFAVLMGSRYFDQFRNAPAADDSASTTSTVSCRHFFSSASTISVDSDDGYVADLESSIGSVQFESQAHFYEYDAETTEDSEPSTHSSAGRTPIPTPIESQASQTISNASLIGTSFYPNEVDGCDCSACCRVILSMAACPLAMQQLMARSSNSSITTAATSISSLLLDFYADGVEGCHCKACSDAMKVLASCPIAQQKLLRQNSNTSSSTESTSDLGTKYSYTRSVSSAFFTIPAPVSSDLAPEPVVDAEMNPWAGLPLPMPRTREVIQQSLDYWEKCQLICAERVRSATATLARLNTDG</sequence>
<name>A0AA36CVC2_9BILA</name>
<feature type="non-terminal residue" evidence="2">
    <location>
        <position position="1"/>
    </location>
</feature>
<keyword evidence="3" id="KW-1185">Reference proteome</keyword>
<protein>
    <submittedName>
        <fullName evidence="2">Uncharacterized protein</fullName>
    </submittedName>
</protein>
<evidence type="ECO:0000256" key="1">
    <source>
        <dbReference type="SAM" id="MobiDB-lite"/>
    </source>
</evidence>
<feature type="region of interest" description="Disordered" evidence="1">
    <location>
        <begin position="202"/>
        <end position="226"/>
    </location>
</feature>
<gene>
    <name evidence="2" type="ORF">MSPICULIGERA_LOCUS12933</name>
</gene>
<proteinExistence type="predicted"/>
<reference evidence="2" key="1">
    <citation type="submission" date="2023-06" db="EMBL/GenBank/DDBJ databases">
        <authorList>
            <person name="Delattre M."/>
        </authorList>
    </citation>
    <scope>NUCLEOTIDE SEQUENCE</scope>
    <source>
        <strain evidence="2">AF72</strain>
    </source>
</reference>
<comment type="caution">
    <text evidence="2">The sequence shown here is derived from an EMBL/GenBank/DDBJ whole genome shotgun (WGS) entry which is preliminary data.</text>
</comment>
<dbReference type="EMBL" id="CATQJA010002631">
    <property type="protein sequence ID" value="CAJ0574601.1"/>
    <property type="molecule type" value="Genomic_DNA"/>
</dbReference>
<dbReference type="AlphaFoldDB" id="A0AA36CVC2"/>
<evidence type="ECO:0000313" key="2">
    <source>
        <dbReference type="EMBL" id="CAJ0574601.1"/>
    </source>
</evidence>